<dbReference type="PANTHER" id="PTHR10953">
    <property type="entry name" value="UBIQUITIN-ACTIVATING ENZYME E1"/>
    <property type="match status" value="1"/>
</dbReference>
<dbReference type="Gene3D" id="1.10.10.2660">
    <property type="entry name" value="Ubiquitin-activating enzyme E1, SCCH domain"/>
    <property type="match status" value="1"/>
</dbReference>
<evidence type="ECO:0000256" key="6">
    <source>
        <dbReference type="ARBA" id="ARBA00022840"/>
    </source>
</evidence>
<dbReference type="Gene3D" id="3.40.50.720">
    <property type="entry name" value="NAD(P)-binding Rossmann-like Domain"/>
    <property type="match status" value="1"/>
</dbReference>
<feature type="active site" description="Glycyl thioester intermediate" evidence="7">
    <location>
        <position position="627"/>
    </location>
</feature>
<dbReference type="Proteomes" id="UP000029725">
    <property type="component" value="Unassembled WGS sequence"/>
</dbReference>
<evidence type="ECO:0000256" key="7">
    <source>
        <dbReference type="PROSITE-ProRule" id="PRU10132"/>
    </source>
</evidence>
<dbReference type="InterPro" id="IPR000011">
    <property type="entry name" value="UBQ/SUMO-activ_enz_E1-like"/>
</dbReference>
<dbReference type="InterPro" id="IPR000594">
    <property type="entry name" value="ThiF_NAD_FAD-bd"/>
</dbReference>
<dbReference type="InterPro" id="IPR045886">
    <property type="entry name" value="ThiF/MoeB/HesA"/>
</dbReference>
<keyword evidence="6 8" id="KW-0067">ATP-binding</keyword>
<dbReference type="AlphaFoldDB" id="A0A098VQR4"/>
<comment type="pathway">
    <text evidence="1">Protein modification; protein ubiquitination.</text>
</comment>
<dbReference type="GeneID" id="25261020"/>
<sequence>MPQQATTRKHEIDESLYSRQLYVLGHDAMKRMLSSSVLLLGMGGLGVEIAKNLVLAGVHSLVIYDETLVTIQDFGSQYYLTEKDIGSRRDEASLEHLRSLNMNVSVTVGLNPAKMQASSADFSMSSTLKKGPCYFVDNSLLQSADVVILSELIDYEDEVVALDEQCAAMNVHFIAACARGLFGFVFCDFLENFTVLDTNGEPPLSGLYDHLSQLENAEVIVTSHEDSRHQLEAGDSVKLVPSKSNTTFGPFFVKKIIDAFSFTIDIGSNRMPEGVLSGEFVQTKVPKRIDFKRASAIFSEGAHVPFICSDFAKDDRSLPILIAFIAIGGFWKKYERLPIPQSIEDANRFIEICVQKSVLFNVDRSKNEHLWRQFAFGVTGSIPAICSVIGGLVAQEALKVPFFPPLIISLSQYFCFDAAECLPNSAGPLAPTPENTAPINSRYDMQYAVFGKKFVDVVQQQGVFLVGAGAIGCELLKIWAMMGVGLRGSSSIVVTDMDLIERSNLNRQLLFRSTDIQMPKSVTAAAAVERMNSDYTKKPIVALQERVSPESEHIFGRNFFSGIDIVVNALDNVDARRYVDRRCVFFEKPLLESGTLGTKCNTQVVLPRVTESYSSSQDPPEKSIPVCTLKNFPSNPEHTIQWALDLFQGLFKNGPEVVGQYLESGSLGEFRDRFSSNSPDSIVILKETLLDEFPKDFESCLIWAMKLFVGSFRNPISQLLFNFPPDTKTSTGADFWSGPKRCPTPIELDLSIPLHQEFIFSAARLRADAYSIEIPSAPIKLEDILCKAKIEKFVPKDGMKIATTDREAEQEGAKEVSLDLFSLLPEPNKVATCHPKPLSFEKDDDANFHISFITAAANLRSMNYGIPVSDRHTVKGIAGKIIPAIATTTAFVAGLVSLEFYKVVQFLFNKAEIPVESFKNAFCNLALPFFAFSEPIQAALLTKGRPWTLWDRIIMDSTKTLADLIKYFQENEQLDISMVSCGTSMLYSPFMIRSKDEERKRMALTLPALIEHVTGSTSSIGDEFVLEVLASDAEGDDVDVPFLIVTPFQ</sequence>
<feature type="domain" description="Ubiquitin-activating enzyme E1 C-terminal" evidence="9">
    <location>
        <begin position="918"/>
        <end position="1043"/>
    </location>
</feature>
<evidence type="ECO:0000256" key="3">
    <source>
        <dbReference type="ARBA" id="ARBA00022598"/>
    </source>
</evidence>
<dbReference type="GO" id="GO:0004839">
    <property type="term" value="F:ubiquitin activating enzyme activity"/>
    <property type="evidence" value="ECO:0007669"/>
    <property type="project" value="UniProtKB-EC"/>
</dbReference>
<protein>
    <submittedName>
        <fullName evidence="10">Ubiquitin-activating enzyme E1</fullName>
    </submittedName>
</protein>
<keyword evidence="4 8" id="KW-0547">Nucleotide-binding</keyword>
<dbReference type="FunFam" id="1.10.10.2660:FF:000001">
    <property type="entry name" value="Ubiquitin-activating enzyme E1 1"/>
    <property type="match status" value="1"/>
</dbReference>
<dbReference type="InterPro" id="IPR018075">
    <property type="entry name" value="UBQ-activ_enz_E1"/>
</dbReference>
<proteinExistence type="inferred from homology"/>
<dbReference type="InterPro" id="IPR042449">
    <property type="entry name" value="Ub-E1_IAD_1"/>
</dbReference>
<dbReference type="GO" id="GO:0005524">
    <property type="term" value="F:ATP binding"/>
    <property type="evidence" value="ECO:0007669"/>
    <property type="project" value="UniProtKB-KW"/>
</dbReference>
<dbReference type="GO" id="GO:0016925">
    <property type="term" value="P:protein sumoylation"/>
    <property type="evidence" value="ECO:0007669"/>
    <property type="project" value="TreeGrafter"/>
</dbReference>
<dbReference type="GO" id="GO:0019948">
    <property type="term" value="F:SUMO activating enzyme activity"/>
    <property type="evidence" value="ECO:0007669"/>
    <property type="project" value="TreeGrafter"/>
</dbReference>
<reference evidence="10 11" key="1">
    <citation type="submission" date="2014-04" db="EMBL/GenBank/DDBJ databases">
        <title>A new species of microsporidia sheds light on the evolution of extreme parasitism.</title>
        <authorList>
            <person name="Haag K.L."/>
            <person name="James T.Y."/>
            <person name="Larsson R."/>
            <person name="Schaer T.M."/>
            <person name="Refardt D."/>
            <person name="Pombert J.-F."/>
            <person name="Ebert D."/>
        </authorList>
    </citation>
    <scope>NUCLEOTIDE SEQUENCE [LARGE SCALE GENOMIC DNA]</scope>
    <source>
        <strain evidence="10 11">UGP3</strain>
        <tissue evidence="10">Spores</tissue>
    </source>
</reference>
<dbReference type="HOGENOM" id="CLU_002556_0_0_1"/>
<dbReference type="VEuPathDB" id="MicrosporidiaDB:DI09_8p200"/>
<dbReference type="RefSeq" id="XP_013236508.1">
    <property type="nucleotide sequence ID" value="XM_013381054.1"/>
</dbReference>
<name>A0A098VQR4_9MICR</name>
<dbReference type="OrthoDB" id="10252231at2759"/>
<dbReference type="FunFam" id="3.50.50.80:FF:000001">
    <property type="entry name" value="ubiquitin-like modifier-activating enzyme 1"/>
    <property type="match status" value="1"/>
</dbReference>
<dbReference type="InterPro" id="IPR019572">
    <property type="entry name" value="UBA_E1_SCCH"/>
</dbReference>
<keyword evidence="3 8" id="KW-0436">Ligase</keyword>
<dbReference type="InterPro" id="IPR035985">
    <property type="entry name" value="Ubiquitin-activating_enz"/>
</dbReference>
<accession>A0A098VQR4</accession>
<dbReference type="GO" id="GO:0031510">
    <property type="term" value="C:SUMO activating enzyme complex"/>
    <property type="evidence" value="ECO:0007669"/>
    <property type="project" value="TreeGrafter"/>
</dbReference>
<evidence type="ECO:0000313" key="11">
    <source>
        <dbReference type="Proteomes" id="UP000029725"/>
    </source>
</evidence>
<dbReference type="InterPro" id="IPR042302">
    <property type="entry name" value="E1_FCCH_sf"/>
</dbReference>
<dbReference type="InterPro" id="IPR042063">
    <property type="entry name" value="Ubi_acti_E1_SCCH"/>
</dbReference>
<evidence type="ECO:0000313" key="10">
    <source>
        <dbReference type="EMBL" id="KGG50081.1"/>
    </source>
</evidence>
<keyword evidence="5 8" id="KW-0833">Ubl conjugation pathway</keyword>
<evidence type="ECO:0000256" key="1">
    <source>
        <dbReference type="ARBA" id="ARBA00004906"/>
    </source>
</evidence>
<evidence type="ECO:0000256" key="8">
    <source>
        <dbReference type="RuleBase" id="RU000519"/>
    </source>
</evidence>
<dbReference type="EMBL" id="JMKJ01000601">
    <property type="protein sequence ID" value="KGG50081.1"/>
    <property type="molecule type" value="Genomic_DNA"/>
</dbReference>
<evidence type="ECO:0000256" key="2">
    <source>
        <dbReference type="ARBA" id="ARBA00005673"/>
    </source>
</evidence>
<dbReference type="InterPro" id="IPR018965">
    <property type="entry name" value="Ub-activating_enz_E1_C"/>
</dbReference>
<dbReference type="GO" id="GO:0005737">
    <property type="term" value="C:cytoplasm"/>
    <property type="evidence" value="ECO:0007669"/>
    <property type="project" value="TreeGrafter"/>
</dbReference>
<dbReference type="SUPFAM" id="SSF69572">
    <property type="entry name" value="Activating enzymes of the ubiquitin-like proteins"/>
    <property type="match status" value="2"/>
</dbReference>
<dbReference type="Gene3D" id="3.50.50.80">
    <property type="entry name" value="Ubiquitin-activating enzyme E1, inactive adenylation domain, subdomain 1"/>
    <property type="match status" value="1"/>
</dbReference>
<evidence type="ECO:0000259" key="9">
    <source>
        <dbReference type="SMART" id="SM00985"/>
    </source>
</evidence>
<comment type="caution">
    <text evidence="10">The sequence shown here is derived from an EMBL/GenBank/DDBJ whole genome shotgun (WGS) entry which is preliminary data.</text>
</comment>
<dbReference type="InterPro" id="IPR038252">
    <property type="entry name" value="UBA_E1_C_sf"/>
</dbReference>
<dbReference type="Pfam" id="PF00899">
    <property type="entry name" value="ThiF"/>
    <property type="match status" value="2"/>
</dbReference>
<dbReference type="NCBIfam" id="TIGR01408">
    <property type="entry name" value="Ube1"/>
    <property type="match status" value="1"/>
</dbReference>
<dbReference type="Gene3D" id="3.40.50.12550">
    <property type="entry name" value="Ubiquitin-activating enzyme E1, inactive adenylation domain, subdomain 2"/>
    <property type="match status" value="1"/>
</dbReference>
<evidence type="ECO:0000256" key="4">
    <source>
        <dbReference type="ARBA" id="ARBA00022741"/>
    </source>
</evidence>
<dbReference type="SMART" id="SM00985">
    <property type="entry name" value="UBA_e1_C"/>
    <property type="match status" value="1"/>
</dbReference>
<evidence type="ECO:0000256" key="5">
    <source>
        <dbReference type="ARBA" id="ARBA00022786"/>
    </source>
</evidence>
<dbReference type="InterPro" id="IPR033127">
    <property type="entry name" value="UBQ-activ_enz_E1_Cys_AS"/>
</dbReference>
<gene>
    <name evidence="10" type="ORF">DI09_8p200</name>
</gene>
<dbReference type="CDD" id="cd01490">
    <property type="entry name" value="Ube1_repeat2"/>
    <property type="match status" value="1"/>
</dbReference>
<dbReference type="Gene3D" id="2.40.30.180">
    <property type="entry name" value="Ubiquitin-activating enzyme E1, FCCH domain"/>
    <property type="match status" value="1"/>
</dbReference>
<dbReference type="Gene3D" id="3.10.290.60">
    <property type="entry name" value="Ubiquitin-activating enzyme E1, UFD domain"/>
    <property type="match status" value="1"/>
</dbReference>
<dbReference type="PROSITE" id="PS00865">
    <property type="entry name" value="UBIQUITIN_ACTIVAT_2"/>
    <property type="match status" value="1"/>
</dbReference>
<dbReference type="UniPathway" id="UPA00143"/>
<organism evidence="10 11">
    <name type="scientific">Mitosporidium daphniae</name>
    <dbReference type="NCBI Taxonomy" id="1485682"/>
    <lineage>
        <taxon>Eukaryota</taxon>
        <taxon>Fungi</taxon>
        <taxon>Fungi incertae sedis</taxon>
        <taxon>Microsporidia</taxon>
        <taxon>Mitosporidium</taxon>
    </lineage>
</organism>
<dbReference type="Pfam" id="PF10585">
    <property type="entry name" value="UBA_E1_SCCH"/>
    <property type="match status" value="1"/>
</dbReference>
<dbReference type="PANTHER" id="PTHR10953:SF4">
    <property type="entry name" value="UBIQUITIN-ACTIVATING ENZYME E1 C-TERMINAL DOMAIN-CONTAINING PROTEIN"/>
    <property type="match status" value="1"/>
</dbReference>
<comment type="similarity">
    <text evidence="2 8">Belongs to the ubiquitin-activating E1 family.</text>
</comment>
<dbReference type="Pfam" id="PF09358">
    <property type="entry name" value="E1_UFD"/>
    <property type="match status" value="1"/>
</dbReference>
<keyword evidence="11" id="KW-1185">Reference proteome</keyword>
<dbReference type="PRINTS" id="PR01849">
    <property type="entry name" value="UBIQUITINACT"/>
</dbReference>